<dbReference type="Proteomes" id="UP000295132">
    <property type="component" value="Unassembled WGS sequence"/>
</dbReference>
<evidence type="ECO:0000313" key="3">
    <source>
        <dbReference type="EMBL" id="TDK60865.1"/>
    </source>
</evidence>
<dbReference type="Gene3D" id="3.40.50.720">
    <property type="entry name" value="NAD(P)-binding Rossmann-like Domain"/>
    <property type="match status" value="1"/>
</dbReference>
<dbReference type="InterPro" id="IPR001509">
    <property type="entry name" value="Epimerase_deHydtase"/>
</dbReference>
<proteinExistence type="inferred from homology"/>
<dbReference type="AlphaFoldDB" id="A0A4R5VQQ5"/>
<comment type="similarity">
    <text evidence="1">Belongs to the NAD(P)-dependent epimerase/dehydratase family.</text>
</comment>
<reference evidence="3 4" key="1">
    <citation type="submission" date="2019-03" db="EMBL/GenBank/DDBJ databases">
        <title>Bacillus niacini sp. nov. a Nicotinate-Metabolizing Mesophile Isolated from Soil.</title>
        <authorList>
            <person name="Zhang G."/>
        </authorList>
    </citation>
    <scope>NUCLEOTIDE SEQUENCE [LARGE SCALE GENOMIC DNA]</scope>
    <source>
        <strain evidence="3 4">WN066</strain>
    </source>
</reference>
<evidence type="ECO:0000259" key="2">
    <source>
        <dbReference type="Pfam" id="PF01370"/>
    </source>
</evidence>
<dbReference type="PANTHER" id="PTHR43000">
    <property type="entry name" value="DTDP-D-GLUCOSE 4,6-DEHYDRATASE-RELATED"/>
    <property type="match status" value="1"/>
</dbReference>
<dbReference type="InterPro" id="IPR036291">
    <property type="entry name" value="NAD(P)-bd_dom_sf"/>
</dbReference>
<sequence length="300" mass="34041">MKNKKTIIVTGATGFIGSHLTNQLVSAGWNTHIIIRPNSNTSLLKDVLTKVTIHVHDGTTENLIEIMSKTKPDVVIHLASLFLANHSPHDIDPMIKSNILYSTQLVEAMVKSNIYHLINTGTSWQHFNNQPYNPVCLYAATKEAFNAILTYYTEVTSLNVTTLKLFDTYGPNDSRSKLISLLQKTVKEEKQLAMSNGEQLIDLVYIDDVVNAYMVTIDRHLDGICAKKEEFAISSNNPMSLREIVKIYEKVIGKSLPIEWGKRPYRIREVMVPWNQGIILPNWYPKFDLETGIKKIAFEH</sequence>
<protein>
    <submittedName>
        <fullName evidence="3">NAD(P)-dependent oxidoreductase</fullName>
    </submittedName>
</protein>
<feature type="domain" description="NAD-dependent epimerase/dehydratase" evidence="2">
    <location>
        <begin position="7"/>
        <end position="219"/>
    </location>
</feature>
<dbReference type="EMBL" id="SMYO01000006">
    <property type="protein sequence ID" value="TDK60865.1"/>
    <property type="molecule type" value="Genomic_DNA"/>
</dbReference>
<gene>
    <name evidence="3" type="ORF">E2K98_14165</name>
</gene>
<evidence type="ECO:0000313" key="4">
    <source>
        <dbReference type="Proteomes" id="UP000295132"/>
    </source>
</evidence>
<name>A0A4R5VQQ5_9BACI</name>
<dbReference type="RefSeq" id="WP_133335131.1">
    <property type="nucleotide sequence ID" value="NZ_SMYO01000006.1"/>
</dbReference>
<evidence type="ECO:0000256" key="1">
    <source>
        <dbReference type="ARBA" id="ARBA00007637"/>
    </source>
</evidence>
<comment type="caution">
    <text evidence="3">The sequence shown here is derived from an EMBL/GenBank/DDBJ whole genome shotgun (WGS) entry which is preliminary data.</text>
</comment>
<dbReference type="Pfam" id="PF01370">
    <property type="entry name" value="Epimerase"/>
    <property type="match status" value="1"/>
</dbReference>
<accession>A0A4R5VQQ5</accession>
<organism evidence="3 4">
    <name type="scientific">Bacillus salipaludis</name>
    <dbReference type="NCBI Taxonomy" id="2547811"/>
    <lineage>
        <taxon>Bacteria</taxon>
        <taxon>Bacillati</taxon>
        <taxon>Bacillota</taxon>
        <taxon>Bacilli</taxon>
        <taxon>Bacillales</taxon>
        <taxon>Bacillaceae</taxon>
        <taxon>Bacillus</taxon>
    </lineage>
</organism>
<dbReference type="SUPFAM" id="SSF51735">
    <property type="entry name" value="NAD(P)-binding Rossmann-fold domains"/>
    <property type="match status" value="1"/>
</dbReference>